<dbReference type="InterPro" id="IPR000923">
    <property type="entry name" value="BlueCu_1"/>
</dbReference>
<protein>
    <submittedName>
        <fullName evidence="12">Copper-binding protein</fullName>
    </submittedName>
</protein>
<dbReference type="InterPro" id="IPR035668">
    <property type="entry name" value="Amicyanin"/>
</dbReference>
<dbReference type="RefSeq" id="WP_150481262.1">
    <property type="nucleotide sequence ID" value="NZ_BMTB01000013.1"/>
</dbReference>
<evidence type="ECO:0000256" key="5">
    <source>
        <dbReference type="ARBA" id="ARBA00022982"/>
    </source>
</evidence>
<dbReference type="GeneID" id="91417921"/>
<evidence type="ECO:0000256" key="1">
    <source>
        <dbReference type="ARBA" id="ARBA00004418"/>
    </source>
</evidence>
<dbReference type="SUPFAM" id="SSF49503">
    <property type="entry name" value="Cupredoxins"/>
    <property type="match status" value="1"/>
</dbReference>
<accession>A0A5J6I5B5</accession>
<feature type="transmembrane region" description="Helical" evidence="9">
    <location>
        <begin position="209"/>
        <end position="227"/>
    </location>
</feature>
<dbReference type="PANTHER" id="PTHR36507">
    <property type="entry name" value="BLL1555 PROTEIN"/>
    <property type="match status" value="1"/>
</dbReference>
<dbReference type="InterPro" id="IPR002386">
    <property type="entry name" value="Amicyanin/Pseudoazurin"/>
</dbReference>
<keyword evidence="2" id="KW-0813">Transport</keyword>
<feature type="domain" description="Blue (type 1) copper" evidence="11">
    <location>
        <begin position="37"/>
        <end position="115"/>
    </location>
</feature>
<gene>
    <name evidence="12" type="ORF">CP976_17785</name>
</gene>
<sequence>MRAARRTARSAAASAVLTLLALPLLPAGQASAASYSVTMKGYAFSPASLSVPAGSTVTWTNQDTAPHDVKTTSGPVSVHSPMLDKGQSWSFTFTTAGSYGYVCTVHPNMTAGITVRAAAPATTAAPTAHEHHTGSDSGHRATAPSLTTPGSGPPTTRRPSPSPPSAASTASSAAAGQSPQASPSPPAAQVAQQPQTQTTASVTRPLDPLLVLTGIVAGVAVLCLLLVGSRASAPQAPHAPREEEA</sequence>
<dbReference type="CDD" id="cd13921">
    <property type="entry name" value="Amicyanin"/>
    <property type="match status" value="1"/>
</dbReference>
<evidence type="ECO:0000256" key="10">
    <source>
        <dbReference type="SAM" id="SignalP"/>
    </source>
</evidence>
<evidence type="ECO:0000256" key="8">
    <source>
        <dbReference type="SAM" id="MobiDB-lite"/>
    </source>
</evidence>
<keyword evidence="9" id="KW-0472">Membrane</keyword>
<proteinExistence type="predicted"/>
<evidence type="ECO:0000256" key="9">
    <source>
        <dbReference type="SAM" id="Phobius"/>
    </source>
</evidence>
<evidence type="ECO:0000313" key="12">
    <source>
        <dbReference type="EMBL" id="QEV25820.1"/>
    </source>
</evidence>
<keyword evidence="10" id="KW-0732">Signal</keyword>
<feature type="region of interest" description="Disordered" evidence="8">
    <location>
        <begin position="121"/>
        <end position="200"/>
    </location>
</feature>
<evidence type="ECO:0000259" key="11">
    <source>
        <dbReference type="Pfam" id="PF00127"/>
    </source>
</evidence>
<dbReference type="InterPro" id="IPR052721">
    <property type="entry name" value="ET_Amicyanin"/>
</dbReference>
<dbReference type="GO" id="GO:0009055">
    <property type="term" value="F:electron transfer activity"/>
    <property type="evidence" value="ECO:0007669"/>
    <property type="project" value="InterPro"/>
</dbReference>
<feature type="binding site" evidence="7">
    <location>
        <position position="103"/>
    </location>
    <ligand>
        <name>Cu cation</name>
        <dbReference type="ChEBI" id="CHEBI:23378"/>
    </ligand>
</feature>
<feature type="binding site" evidence="7">
    <location>
        <position position="106"/>
    </location>
    <ligand>
        <name>Cu cation</name>
        <dbReference type="ChEBI" id="CHEBI:23378"/>
    </ligand>
</feature>
<evidence type="ECO:0000256" key="3">
    <source>
        <dbReference type="ARBA" id="ARBA00022723"/>
    </source>
</evidence>
<evidence type="ECO:0000256" key="7">
    <source>
        <dbReference type="PIRSR" id="PIRSR602386-1"/>
    </source>
</evidence>
<evidence type="ECO:0000256" key="4">
    <source>
        <dbReference type="ARBA" id="ARBA00022764"/>
    </source>
</evidence>
<evidence type="ECO:0000256" key="6">
    <source>
        <dbReference type="ARBA" id="ARBA00023008"/>
    </source>
</evidence>
<dbReference type="EMBL" id="CP023694">
    <property type="protein sequence ID" value="QEV25820.1"/>
    <property type="molecule type" value="Genomic_DNA"/>
</dbReference>
<keyword evidence="4" id="KW-0574">Periplasm</keyword>
<dbReference type="AlphaFoldDB" id="A0A5J6I5B5"/>
<keyword evidence="9" id="KW-1133">Transmembrane helix</keyword>
<keyword evidence="9" id="KW-0812">Transmembrane</keyword>
<feature type="signal peptide" evidence="10">
    <location>
        <begin position="1"/>
        <end position="32"/>
    </location>
</feature>
<dbReference type="PANTHER" id="PTHR36507:SF1">
    <property type="entry name" value="BLL1555 PROTEIN"/>
    <property type="match status" value="1"/>
</dbReference>
<dbReference type="Proteomes" id="UP000326598">
    <property type="component" value="Chromosome"/>
</dbReference>
<organism evidence="12 13">
    <name type="scientific">Streptomyces coeruleorubidus</name>
    <dbReference type="NCBI Taxonomy" id="116188"/>
    <lineage>
        <taxon>Bacteria</taxon>
        <taxon>Bacillati</taxon>
        <taxon>Actinomycetota</taxon>
        <taxon>Actinomycetes</taxon>
        <taxon>Kitasatosporales</taxon>
        <taxon>Streptomycetaceae</taxon>
        <taxon>Streptomyces</taxon>
    </lineage>
</organism>
<dbReference type="InterPro" id="IPR008972">
    <property type="entry name" value="Cupredoxin"/>
</dbReference>
<dbReference type="Pfam" id="PF00127">
    <property type="entry name" value="Copper-bind"/>
    <property type="match status" value="1"/>
</dbReference>
<dbReference type="KEGG" id="scoe:CP976_17785"/>
<keyword evidence="3 7" id="KW-0479">Metal-binding</keyword>
<dbReference type="GO" id="GO:0042597">
    <property type="term" value="C:periplasmic space"/>
    <property type="evidence" value="ECO:0007669"/>
    <property type="project" value="UniProtKB-SubCell"/>
</dbReference>
<keyword evidence="5" id="KW-0249">Electron transport</keyword>
<feature type="binding site" evidence="7">
    <location>
        <position position="67"/>
    </location>
    <ligand>
        <name>Cu cation</name>
        <dbReference type="ChEBI" id="CHEBI:23378"/>
    </ligand>
</feature>
<feature type="chain" id="PRO_5023839647" evidence="10">
    <location>
        <begin position="33"/>
        <end position="245"/>
    </location>
</feature>
<keyword evidence="6 7" id="KW-0186">Copper</keyword>
<evidence type="ECO:0000313" key="13">
    <source>
        <dbReference type="Proteomes" id="UP000326598"/>
    </source>
</evidence>
<feature type="compositionally biased region" description="Low complexity" evidence="8">
    <location>
        <begin position="142"/>
        <end position="200"/>
    </location>
</feature>
<comment type="subcellular location">
    <subcellularLocation>
        <location evidence="1">Periplasm</location>
    </subcellularLocation>
</comment>
<evidence type="ECO:0000256" key="2">
    <source>
        <dbReference type="ARBA" id="ARBA00022448"/>
    </source>
</evidence>
<dbReference type="PRINTS" id="PR00155">
    <property type="entry name" value="AMICYANIN"/>
</dbReference>
<dbReference type="Gene3D" id="2.60.40.420">
    <property type="entry name" value="Cupredoxins - blue copper proteins"/>
    <property type="match status" value="1"/>
</dbReference>
<name>A0A5J6I5B5_STRC4</name>
<comment type="cofactor">
    <cofactor evidence="7">
        <name>Cu cation</name>
        <dbReference type="ChEBI" id="CHEBI:23378"/>
    </cofactor>
    <text evidence="7">Binds 1 copper ion per subunit.</text>
</comment>
<reference evidence="12 13" key="1">
    <citation type="submission" date="2017-09" db="EMBL/GenBank/DDBJ databases">
        <authorList>
            <person name="Lee N."/>
            <person name="Cho B.-K."/>
        </authorList>
    </citation>
    <scope>NUCLEOTIDE SEQUENCE [LARGE SCALE GENOMIC DNA]</scope>
    <source>
        <strain evidence="12 13">ATCC 13740</strain>
    </source>
</reference>
<feature type="compositionally biased region" description="Basic and acidic residues" evidence="8">
    <location>
        <begin position="128"/>
        <end position="139"/>
    </location>
</feature>
<dbReference type="GO" id="GO:0005507">
    <property type="term" value="F:copper ion binding"/>
    <property type="evidence" value="ECO:0007669"/>
    <property type="project" value="InterPro"/>
</dbReference>